<feature type="coiled-coil region" evidence="1">
    <location>
        <begin position="496"/>
        <end position="523"/>
    </location>
</feature>
<reference evidence="3" key="1">
    <citation type="journal article" date="2023" name="Mol. Phylogenet. Evol.">
        <title>Genome-scale phylogeny and comparative genomics of the fungal order Sordariales.</title>
        <authorList>
            <person name="Hensen N."/>
            <person name="Bonometti L."/>
            <person name="Westerberg I."/>
            <person name="Brannstrom I.O."/>
            <person name="Guillou S."/>
            <person name="Cros-Aarteil S."/>
            <person name="Calhoun S."/>
            <person name="Haridas S."/>
            <person name="Kuo A."/>
            <person name="Mondo S."/>
            <person name="Pangilinan J."/>
            <person name="Riley R."/>
            <person name="LaButti K."/>
            <person name="Andreopoulos B."/>
            <person name="Lipzen A."/>
            <person name="Chen C."/>
            <person name="Yan M."/>
            <person name="Daum C."/>
            <person name="Ng V."/>
            <person name="Clum A."/>
            <person name="Steindorff A."/>
            <person name="Ohm R.A."/>
            <person name="Martin F."/>
            <person name="Silar P."/>
            <person name="Natvig D.O."/>
            <person name="Lalanne C."/>
            <person name="Gautier V."/>
            <person name="Ament-Velasquez S.L."/>
            <person name="Kruys A."/>
            <person name="Hutchinson M.I."/>
            <person name="Powell A.J."/>
            <person name="Barry K."/>
            <person name="Miller A.N."/>
            <person name="Grigoriev I.V."/>
            <person name="Debuchy R."/>
            <person name="Gladieux P."/>
            <person name="Hiltunen Thoren M."/>
            <person name="Johannesson H."/>
        </authorList>
    </citation>
    <scope>NUCLEOTIDE SEQUENCE</scope>
    <source>
        <strain evidence="3">CBS 141.50</strain>
    </source>
</reference>
<feature type="compositionally biased region" description="Basic and acidic residues" evidence="2">
    <location>
        <begin position="360"/>
        <end position="380"/>
    </location>
</feature>
<feature type="compositionally biased region" description="Low complexity" evidence="2">
    <location>
        <begin position="307"/>
        <end position="328"/>
    </location>
</feature>
<accession>A0AAN6UUX2</accession>
<dbReference type="AlphaFoldDB" id="A0AAN6UUX2"/>
<dbReference type="EMBL" id="MU853674">
    <property type="protein sequence ID" value="KAK4139271.1"/>
    <property type="molecule type" value="Genomic_DNA"/>
</dbReference>
<dbReference type="Proteomes" id="UP001302676">
    <property type="component" value="Unassembled WGS sequence"/>
</dbReference>
<feature type="region of interest" description="Disordered" evidence="2">
    <location>
        <begin position="360"/>
        <end position="381"/>
    </location>
</feature>
<dbReference type="PANTHER" id="PTHR33488:SF2">
    <property type="entry name" value="EARLY ENDOSOME ANTIGEN 1-LIKE"/>
    <property type="match status" value="1"/>
</dbReference>
<evidence type="ECO:0000313" key="4">
    <source>
        <dbReference type="Proteomes" id="UP001302676"/>
    </source>
</evidence>
<evidence type="ECO:0000256" key="2">
    <source>
        <dbReference type="SAM" id="MobiDB-lite"/>
    </source>
</evidence>
<dbReference type="RefSeq" id="XP_062632642.1">
    <property type="nucleotide sequence ID" value="XM_062782400.1"/>
</dbReference>
<organism evidence="3 4">
    <name type="scientific">Dichotomopilus funicola</name>
    <dbReference type="NCBI Taxonomy" id="1934379"/>
    <lineage>
        <taxon>Eukaryota</taxon>
        <taxon>Fungi</taxon>
        <taxon>Dikarya</taxon>
        <taxon>Ascomycota</taxon>
        <taxon>Pezizomycotina</taxon>
        <taxon>Sordariomycetes</taxon>
        <taxon>Sordariomycetidae</taxon>
        <taxon>Sordariales</taxon>
        <taxon>Chaetomiaceae</taxon>
        <taxon>Dichotomopilus</taxon>
    </lineage>
</organism>
<keyword evidence="1" id="KW-0175">Coiled coil</keyword>
<dbReference type="GeneID" id="87819013"/>
<gene>
    <name evidence="3" type="ORF">C8A04DRAFT_33270</name>
</gene>
<proteinExistence type="predicted"/>
<comment type="caution">
    <text evidence="3">The sequence shown here is derived from an EMBL/GenBank/DDBJ whole genome shotgun (WGS) entry which is preliminary data.</text>
</comment>
<protein>
    <submittedName>
        <fullName evidence="3">Uncharacterized protein</fullName>
    </submittedName>
</protein>
<name>A0AAN6UUX2_9PEZI</name>
<sequence length="778" mass="84255">MTSTAVTALERIDRIQTSSAKEEYGKVSEKFVNELKGATLFQHDWGGLLGAAPTALSLMGSCWLAASNPTAEKISLAKSKPVDGFKYMNNVPNPTLRSCLVDVCNNGGREAFTVAGENMDALRLTSIRICDERIPWVFRRLGPCTKGQDQYEDFKDALEDFSNDAKTCAKLATAMREAFSKWGKMVGELHSVAENQEGLTAIDEERTRVDEAVAEIEKSHTSDALEDVKKQVTRAAKNVDKQQQNLDTMIDKVPGPWATVLQTAVTSFAQALPSIVGGVVAAKTGGAALVAGAAANAVGTAAGGQNGAAASSTGTATAKSSTTTPTDPSYATAATVQNLVNHFYIFLGGEKGKIQWDKFKETPTKSKDSTDADDKTKDGDDVPQGLAYILGTLKGQKANIDVTNTEPNKKLLGAYDSLIKLATELQTHLRKQNELNSSLDPAESVSKEWKATCLKARDDIIELAAVAKTSGSTSVPQAFGGVQIPPPDLSAQTAQLNSAMQGVQIAQQALDNAEKAYDAAVDKQEKVAKAMAAIQAKLTKLAKTGQTLEEIKKVLRDCIAVLADLIVQITRLERFFILLTTVIDVLVMPRANDFEKALDKTAKRTLRSGVLLVDDINKQGIYTSTLQLKAYFSLLQDISQMYSIVHRDHIVGGVELCYELSKGTSRNDGMPDLQAKLAAYTENASKKVATMVSAKQQEMLRTLRERARRAEAETRQIEEEMRQLGVQALDASARRAIESGAKNQQQQATEVLRQKVSETRVTVERTVLRSEDVDANDL</sequence>
<reference evidence="3" key="2">
    <citation type="submission" date="2023-05" db="EMBL/GenBank/DDBJ databases">
        <authorList>
            <consortium name="Lawrence Berkeley National Laboratory"/>
            <person name="Steindorff A."/>
            <person name="Hensen N."/>
            <person name="Bonometti L."/>
            <person name="Westerberg I."/>
            <person name="Brannstrom I.O."/>
            <person name="Guillou S."/>
            <person name="Cros-Aarteil S."/>
            <person name="Calhoun S."/>
            <person name="Haridas S."/>
            <person name="Kuo A."/>
            <person name="Mondo S."/>
            <person name="Pangilinan J."/>
            <person name="Riley R."/>
            <person name="Labutti K."/>
            <person name="Andreopoulos B."/>
            <person name="Lipzen A."/>
            <person name="Chen C."/>
            <person name="Yanf M."/>
            <person name="Daum C."/>
            <person name="Ng V."/>
            <person name="Clum A."/>
            <person name="Ohm R."/>
            <person name="Martin F."/>
            <person name="Silar P."/>
            <person name="Natvig D."/>
            <person name="Lalanne C."/>
            <person name="Gautier V."/>
            <person name="Ament-Velasquez S.L."/>
            <person name="Kruys A."/>
            <person name="Hutchinson M.I."/>
            <person name="Powell A.J."/>
            <person name="Barry K."/>
            <person name="Miller A.N."/>
            <person name="Grigoriev I.V."/>
            <person name="Debuchy R."/>
            <person name="Gladieux P."/>
            <person name="Thoren M.H."/>
            <person name="Johannesson H."/>
        </authorList>
    </citation>
    <scope>NUCLEOTIDE SEQUENCE</scope>
    <source>
        <strain evidence="3">CBS 141.50</strain>
    </source>
</reference>
<feature type="coiled-coil region" evidence="1">
    <location>
        <begin position="693"/>
        <end position="727"/>
    </location>
</feature>
<feature type="region of interest" description="Disordered" evidence="2">
    <location>
        <begin position="301"/>
        <end position="328"/>
    </location>
</feature>
<evidence type="ECO:0000313" key="3">
    <source>
        <dbReference type="EMBL" id="KAK4139271.1"/>
    </source>
</evidence>
<keyword evidence="4" id="KW-1185">Reference proteome</keyword>
<dbReference type="PANTHER" id="PTHR33488">
    <property type="entry name" value="ZGC:162509"/>
    <property type="match status" value="1"/>
</dbReference>
<evidence type="ECO:0000256" key="1">
    <source>
        <dbReference type="SAM" id="Coils"/>
    </source>
</evidence>